<dbReference type="InterPro" id="IPR017441">
    <property type="entry name" value="Protein_kinase_ATP_BS"/>
</dbReference>
<dbReference type="AlphaFoldDB" id="A0A077ZVA4"/>
<dbReference type="InterPro" id="IPR011009">
    <property type="entry name" value="Kinase-like_dom_sf"/>
</dbReference>
<keyword evidence="4" id="KW-0808">Transferase</keyword>
<dbReference type="GO" id="GO:0004674">
    <property type="term" value="F:protein serine/threonine kinase activity"/>
    <property type="evidence" value="ECO:0007669"/>
    <property type="project" value="UniProtKB-KW"/>
</dbReference>
<evidence type="ECO:0000256" key="4">
    <source>
        <dbReference type="RuleBase" id="RU000304"/>
    </source>
</evidence>
<dbReference type="PROSITE" id="PS00107">
    <property type="entry name" value="PROTEIN_KINASE_ATP"/>
    <property type="match status" value="1"/>
</dbReference>
<keyword evidence="7" id="KW-1185">Reference proteome</keyword>
<dbReference type="Pfam" id="PF00069">
    <property type="entry name" value="Pkinase"/>
    <property type="match status" value="1"/>
</dbReference>
<proteinExistence type="inferred from homology"/>
<dbReference type="EMBL" id="CCKQ01002463">
    <property type="protein sequence ID" value="CDW73554.1"/>
    <property type="molecule type" value="Genomic_DNA"/>
</dbReference>
<evidence type="ECO:0000313" key="6">
    <source>
        <dbReference type="EMBL" id="CDW73554.1"/>
    </source>
</evidence>
<keyword evidence="2 3" id="KW-0067">ATP-binding</keyword>
<protein>
    <recommendedName>
        <fullName evidence="5">Protein kinase domain-containing protein</fullName>
    </recommendedName>
</protein>
<evidence type="ECO:0000256" key="1">
    <source>
        <dbReference type="ARBA" id="ARBA00022741"/>
    </source>
</evidence>
<dbReference type="InterPro" id="IPR008271">
    <property type="entry name" value="Ser/Thr_kinase_AS"/>
</dbReference>
<evidence type="ECO:0000256" key="2">
    <source>
        <dbReference type="ARBA" id="ARBA00022840"/>
    </source>
</evidence>
<gene>
    <name evidence="6" type="primary">Contig6193.g289</name>
    <name evidence="6" type="ORF">STYLEM_2537</name>
</gene>
<feature type="binding site" evidence="3">
    <location>
        <position position="144"/>
    </location>
    <ligand>
        <name>ATP</name>
        <dbReference type="ChEBI" id="CHEBI:30616"/>
    </ligand>
</feature>
<dbReference type="SUPFAM" id="SSF56112">
    <property type="entry name" value="Protein kinase-like (PK-like)"/>
    <property type="match status" value="1"/>
</dbReference>
<keyword evidence="4" id="KW-0418">Kinase</keyword>
<keyword evidence="1 3" id="KW-0547">Nucleotide-binding</keyword>
<dbReference type="Gene3D" id="3.30.200.20">
    <property type="entry name" value="Phosphorylase Kinase, domain 1"/>
    <property type="match status" value="1"/>
</dbReference>
<dbReference type="InParanoid" id="A0A077ZVA4"/>
<dbReference type="GO" id="GO:0005524">
    <property type="term" value="F:ATP binding"/>
    <property type="evidence" value="ECO:0007669"/>
    <property type="project" value="UniProtKB-UniRule"/>
</dbReference>
<dbReference type="Proteomes" id="UP000039865">
    <property type="component" value="Unassembled WGS sequence"/>
</dbReference>
<evidence type="ECO:0000259" key="5">
    <source>
        <dbReference type="PROSITE" id="PS50011"/>
    </source>
</evidence>
<evidence type="ECO:0000256" key="3">
    <source>
        <dbReference type="PROSITE-ProRule" id="PRU10141"/>
    </source>
</evidence>
<evidence type="ECO:0000313" key="7">
    <source>
        <dbReference type="Proteomes" id="UP000039865"/>
    </source>
</evidence>
<feature type="domain" description="Protein kinase" evidence="5">
    <location>
        <begin position="107"/>
        <end position="376"/>
    </location>
</feature>
<dbReference type="PROSITE" id="PS50011">
    <property type="entry name" value="PROTEIN_KINASE_DOM"/>
    <property type="match status" value="1"/>
</dbReference>
<dbReference type="InterPro" id="IPR000719">
    <property type="entry name" value="Prot_kinase_dom"/>
</dbReference>
<organism evidence="6 7">
    <name type="scientific">Stylonychia lemnae</name>
    <name type="common">Ciliate</name>
    <dbReference type="NCBI Taxonomy" id="5949"/>
    <lineage>
        <taxon>Eukaryota</taxon>
        <taxon>Sar</taxon>
        <taxon>Alveolata</taxon>
        <taxon>Ciliophora</taxon>
        <taxon>Intramacronucleata</taxon>
        <taxon>Spirotrichea</taxon>
        <taxon>Stichotrichia</taxon>
        <taxon>Sporadotrichida</taxon>
        <taxon>Oxytrichidae</taxon>
        <taxon>Stylonychinae</taxon>
        <taxon>Stylonychia</taxon>
    </lineage>
</organism>
<accession>A0A077ZVA4</accession>
<dbReference type="PROSITE" id="PS00108">
    <property type="entry name" value="PROTEIN_KINASE_ST"/>
    <property type="match status" value="1"/>
</dbReference>
<reference evidence="6 7" key="1">
    <citation type="submission" date="2014-06" db="EMBL/GenBank/DDBJ databases">
        <authorList>
            <person name="Swart Estienne"/>
        </authorList>
    </citation>
    <scope>NUCLEOTIDE SEQUENCE [LARGE SCALE GENOMIC DNA]</scope>
    <source>
        <strain evidence="6 7">130c</strain>
    </source>
</reference>
<dbReference type="SMART" id="SM00220">
    <property type="entry name" value="S_TKc"/>
    <property type="match status" value="1"/>
</dbReference>
<sequence length="464" mass="53561">MICTKKKRTLESFQLLDYLKFRTNSCFEFQPTNSTDDLQGILIKDCELFDSFEINLQKGNNHEMSQRFIGLYKGKLIIFQNLKDDHQSKDFKAFDKYVIRLDEPKSHELVKILGKGGNAVVKLAHKYKTLKESAAPLLKQTAIKQIKKSTLLNNKVAINQLKLEIEAHRKLQECGNILTLQKVYESSNNIYLFLDYQEGGTLMDILIHSKEIIEKDLQIIMGQLFLAADYMHQMDVIHRDLKLNNILLKSKEKNNYDLRIADFGLSCVYSDDKKPQEKCGTPTYIGPEILEGEKYDHKVDIFSLGSIMYNLVTGRYLFQSSDNDNILFLNKLCHLGHVDKQITSLSSDGRDLLLKLLEKNPLFRPTAKQALQHPWFQGDRDALDAALIINEQIQTLTYQKRYDIQSIQLNQQLDELSSQVNAKMNFQQKLSGTSNYHSRFSSNQRIRSGKESSQLSYYDMITSN</sequence>
<comment type="similarity">
    <text evidence="4">Belongs to the protein kinase superfamily.</text>
</comment>
<dbReference type="OrthoDB" id="436110at2759"/>
<dbReference type="PANTHER" id="PTHR24347">
    <property type="entry name" value="SERINE/THREONINE-PROTEIN KINASE"/>
    <property type="match status" value="1"/>
</dbReference>
<dbReference type="Gene3D" id="1.10.510.10">
    <property type="entry name" value="Transferase(Phosphotransferase) domain 1"/>
    <property type="match status" value="1"/>
</dbReference>
<name>A0A077ZVA4_STYLE</name>
<keyword evidence="4" id="KW-0723">Serine/threonine-protein kinase</keyword>